<dbReference type="STRING" id="5486.A0A367YRU4"/>
<dbReference type="AlphaFoldDB" id="A0A367YRU4"/>
<name>A0A367YRU4_9ASCO</name>
<dbReference type="GO" id="GO:0006606">
    <property type="term" value="P:protein import into nucleus"/>
    <property type="evidence" value="ECO:0007669"/>
    <property type="project" value="TreeGrafter"/>
</dbReference>
<organism evidence="5 6">
    <name type="scientific">Candida viswanathii</name>
    <dbReference type="NCBI Taxonomy" id="5486"/>
    <lineage>
        <taxon>Eukaryota</taxon>
        <taxon>Fungi</taxon>
        <taxon>Dikarya</taxon>
        <taxon>Ascomycota</taxon>
        <taxon>Saccharomycotina</taxon>
        <taxon>Pichiomycetes</taxon>
        <taxon>Debaryomycetaceae</taxon>
        <taxon>Candida/Lodderomyces clade</taxon>
        <taxon>Candida</taxon>
    </lineage>
</organism>
<dbReference type="InterPro" id="IPR016024">
    <property type="entry name" value="ARM-type_fold"/>
</dbReference>
<dbReference type="OrthoDB" id="2016913at2759"/>
<dbReference type="GO" id="GO:0005634">
    <property type="term" value="C:nucleus"/>
    <property type="evidence" value="ECO:0007669"/>
    <property type="project" value="UniProtKB-SubCell"/>
</dbReference>
<comment type="caution">
    <text evidence="5">The sequence shown here is derived from an EMBL/GenBank/DDBJ whole genome shotgun (WGS) entry which is preliminary data.</text>
</comment>
<dbReference type="InterPro" id="IPR011989">
    <property type="entry name" value="ARM-like"/>
</dbReference>
<comment type="similarity">
    <text evidence="2">Belongs to the importin beta family.</text>
</comment>
<evidence type="ECO:0000313" key="5">
    <source>
        <dbReference type="EMBL" id="RCK67722.1"/>
    </source>
</evidence>
<accession>A0A367YRU4</accession>
<evidence type="ECO:0000256" key="2">
    <source>
        <dbReference type="ARBA" id="ARBA00007991"/>
    </source>
</evidence>
<reference evidence="5 6" key="1">
    <citation type="submission" date="2018-06" db="EMBL/GenBank/DDBJ databases">
        <title>Whole genome sequencing of Candida tropicalis (genome annotated by CSBL at Korea University).</title>
        <authorList>
            <person name="Ahn J."/>
        </authorList>
    </citation>
    <scope>NUCLEOTIDE SEQUENCE [LARGE SCALE GENOMIC DNA]</scope>
    <source>
        <strain evidence="5 6">ATCC 20962</strain>
    </source>
</reference>
<protein>
    <submittedName>
        <fullName evidence="5">Uncharacterized protein</fullName>
    </submittedName>
</protein>
<evidence type="ECO:0000256" key="4">
    <source>
        <dbReference type="ARBA" id="ARBA00023242"/>
    </source>
</evidence>
<gene>
    <name evidence="5" type="ORF">Cantr_03470</name>
</gene>
<dbReference type="InterPro" id="IPR051345">
    <property type="entry name" value="Importin_beta-like_NTR"/>
</dbReference>
<comment type="subcellular location">
    <subcellularLocation>
        <location evidence="1">Nucleus</location>
    </subcellularLocation>
</comment>
<dbReference type="GO" id="GO:0005737">
    <property type="term" value="C:cytoplasm"/>
    <property type="evidence" value="ECO:0007669"/>
    <property type="project" value="TreeGrafter"/>
</dbReference>
<dbReference type="PANTHER" id="PTHR12363:SF33">
    <property type="entry name" value="IMPORTIN-13"/>
    <property type="match status" value="1"/>
</dbReference>
<evidence type="ECO:0000256" key="1">
    <source>
        <dbReference type="ARBA" id="ARBA00004123"/>
    </source>
</evidence>
<evidence type="ECO:0000313" key="6">
    <source>
        <dbReference type="Proteomes" id="UP000253472"/>
    </source>
</evidence>
<dbReference type="EMBL" id="QLNQ01000001">
    <property type="protein sequence ID" value="RCK67722.1"/>
    <property type="molecule type" value="Genomic_DNA"/>
</dbReference>
<keyword evidence="6" id="KW-1185">Reference proteome</keyword>
<keyword evidence="3" id="KW-0813">Transport</keyword>
<keyword evidence="4" id="KW-0539">Nucleus</keyword>
<dbReference type="Proteomes" id="UP000253472">
    <property type="component" value="Unassembled WGS sequence"/>
</dbReference>
<proteinExistence type="inferred from homology"/>
<evidence type="ECO:0000256" key="3">
    <source>
        <dbReference type="ARBA" id="ARBA00022448"/>
    </source>
</evidence>
<dbReference type="SUPFAM" id="SSF48371">
    <property type="entry name" value="ARM repeat"/>
    <property type="match status" value="1"/>
</dbReference>
<dbReference type="PANTHER" id="PTHR12363">
    <property type="entry name" value="TRANSPORTIN 3 AND IMPORTIN 13"/>
    <property type="match status" value="1"/>
</dbReference>
<sequence>MQSDLNIDLVVQDIGLLYSSHDAAQIQVIQERLQSYQKSEAGYQLGLQLLARNDKNVRYFGALTITVFLNTRDSHDIYSETFDEILRIIYFLADDDFAGNLFIIKKLLSNLSLLYVSNHDSPSFDPVDRLTAAMHGSEQPPSNIIDRLQNEKQLEIVLLFLSILVEDIIKIPKISPTLHALIHSSIFKHCQLLYDHLAGFQVPQHILNQLLDCLSSWVVYISVAETQSQQRYTDDLQVFIMYLLKQFSLDGDESKIETLNKVFTVVTEIIDHIPRILTPFKSTLFLILFADDSFGVAFIKNILSDQDFREMYSLEIENFVNLIISYLTLNMVLLTRNILDDTVFNVIQIAVTLTNIPGIPMEDEKVSDQFTAFWEEFTNTFIDDAEALKAISQDDEAIVRFNSRRDEILKEVAQIYFKKINCYPRMSKEFRQYRASVADMFILLYSLLGVPFYSTICDLVGFSLLQPNKTEELMNDLESGLYLIFKITEDIYFYDDSDADQTTLTQLIDGIFGKNLVGVVQSVPDYPQKQISITLLNLMSSLSFFYKNDIGSQYLPDTFNFLFNIILNNQTGTLSLIASRTVYKICQDSEEKLIPFLPNLEMILVEMLKNPAVDNLIRERMTNSYISVARSTKNPIDLGNRIHAVLLEIDSKMSAVNEDLEEYAISLVSCVSEMSRASAYPEEIDDYLTPDQLETAKAYWAEDPLGIRNLVLNSLNSFSLSGPTFLLKNTTVTEKCCIVLKSGLREEIPGPFTFATDVILQYLVSKAKCSSIQSIAAIESLVESVIITHSKDVNEALLQELLETVFANTDASDVDSVASALEMFTTILERKPGLLLCWSSFDRVISFALHALSVNAPHTLQRIIKFFNTFITLKRGNSDEQQRVREIVTTSIGSTLVEFLFRSFVLSPRSAIDHYYPLFRTLVAKFPRETKEWILVVLSSKAIGKAPLDAKQAEVFVSKLLVTRGQRQAQDVLKDYWLQVNKLTNYKN</sequence>
<dbReference type="Gene3D" id="1.25.10.10">
    <property type="entry name" value="Leucine-rich Repeat Variant"/>
    <property type="match status" value="1"/>
</dbReference>